<dbReference type="InterPro" id="IPR007712">
    <property type="entry name" value="RelE/ParE_toxin"/>
</dbReference>
<proteinExistence type="inferred from homology"/>
<dbReference type="Gene3D" id="3.30.2310.20">
    <property type="entry name" value="RelE-like"/>
    <property type="match status" value="1"/>
</dbReference>
<dbReference type="NCBIfam" id="TIGR02385">
    <property type="entry name" value="RelE_StbE"/>
    <property type="match status" value="1"/>
</dbReference>
<evidence type="ECO:0000313" key="4">
    <source>
        <dbReference type="Proteomes" id="UP000002964"/>
    </source>
</evidence>
<dbReference type="InterPro" id="IPR051803">
    <property type="entry name" value="TA_system_RelE-like_toxin"/>
</dbReference>
<evidence type="ECO:0000256" key="1">
    <source>
        <dbReference type="ARBA" id="ARBA00006226"/>
    </source>
</evidence>
<dbReference type="Pfam" id="PF05016">
    <property type="entry name" value="ParE_toxin"/>
    <property type="match status" value="1"/>
</dbReference>
<organism evidence="3 4">
    <name type="scientific">Thiorhodovibrio frisius</name>
    <dbReference type="NCBI Taxonomy" id="631362"/>
    <lineage>
        <taxon>Bacteria</taxon>
        <taxon>Pseudomonadati</taxon>
        <taxon>Pseudomonadota</taxon>
        <taxon>Gammaproteobacteria</taxon>
        <taxon>Chromatiales</taxon>
        <taxon>Chromatiaceae</taxon>
        <taxon>Thiorhodovibrio</taxon>
    </lineage>
</organism>
<evidence type="ECO:0000256" key="2">
    <source>
        <dbReference type="ARBA" id="ARBA00022649"/>
    </source>
</evidence>
<dbReference type="AlphaFoldDB" id="H8Z466"/>
<dbReference type="eggNOG" id="COG3668">
    <property type="taxonomic scope" value="Bacteria"/>
</dbReference>
<dbReference type="InterPro" id="IPR035093">
    <property type="entry name" value="RelE/ParE_toxin_dom_sf"/>
</dbReference>
<reference evidence="3 4" key="2">
    <citation type="submission" date="2011-11" db="EMBL/GenBank/DDBJ databases">
        <authorList>
            <consortium name="US DOE Joint Genome Institute"/>
            <person name="Lucas S."/>
            <person name="Han J."/>
            <person name="Lapidus A."/>
            <person name="Cheng J.-F."/>
            <person name="Goodwin L."/>
            <person name="Pitluck S."/>
            <person name="Peters L."/>
            <person name="Ovchinnikova G."/>
            <person name="Zhang X."/>
            <person name="Detter J.C."/>
            <person name="Han C."/>
            <person name="Tapia R."/>
            <person name="Land M."/>
            <person name="Hauser L."/>
            <person name="Kyrpides N."/>
            <person name="Ivanova N."/>
            <person name="Pagani I."/>
            <person name="Vogl K."/>
            <person name="Liu Z."/>
            <person name="Overmann J."/>
            <person name="Frigaard N.-U."/>
            <person name="Bryant D."/>
            <person name="Woyke T."/>
        </authorList>
    </citation>
    <scope>NUCLEOTIDE SEQUENCE [LARGE SCALE GENOMIC DNA]</scope>
    <source>
        <strain evidence="3 4">970</strain>
    </source>
</reference>
<dbReference type="Proteomes" id="UP000002964">
    <property type="component" value="Unassembled WGS sequence"/>
</dbReference>
<keyword evidence="4" id="KW-1185">Reference proteome</keyword>
<reference evidence="4" key="1">
    <citation type="submission" date="2011-06" db="EMBL/GenBank/DDBJ databases">
        <authorList>
            <consortium name="US DOE Joint Genome Institute (JGI-PGF)"/>
            <person name="Lucas S."/>
            <person name="Han J."/>
            <person name="Lapidus A."/>
            <person name="Cheng J.-F."/>
            <person name="Goodwin L."/>
            <person name="Pitluck S."/>
            <person name="Peters L."/>
            <person name="Land M.L."/>
            <person name="Hauser L."/>
            <person name="Vogl K."/>
            <person name="Liu Z."/>
            <person name="Overmann J."/>
            <person name="Frigaard N.-U."/>
            <person name="Bryant D.A."/>
            <person name="Woyke T.J."/>
        </authorList>
    </citation>
    <scope>NUCLEOTIDE SEQUENCE [LARGE SCALE GENOMIC DNA]</scope>
    <source>
        <strain evidence="4">970</strain>
    </source>
</reference>
<keyword evidence="2" id="KW-1277">Toxin-antitoxin system</keyword>
<gene>
    <name evidence="3" type="ORF">Thi970DRAFT_04842</name>
</gene>
<accession>H8Z466</accession>
<name>H8Z466_9GAMM</name>
<dbReference type="STRING" id="631362.Thi970DRAFT_04842"/>
<evidence type="ECO:0000313" key="3">
    <source>
        <dbReference type="EMBL" id="EIC21152.1"/>
    </source>
</evidence>
<dbReference type="PANTHER" id="PTHR33755">
    <property type="entry name" value="TOXIN PARE1-RELATED"/>
    <property type="match status" value="1"/>
</dbReference>
<protein>
    <submittedName>
        <fullName evidence="3">Addiction module toxin, RelE/StbE family</fullName>
    </submittedName>
</protein>
<sequence>MTQPREIRWTRSAQRDLSAIAGYIAEDSVDNAIAVLERLENRAETLSQSPERGRVVPELRVIDVYHYRELIERPWRIIYRIEGDAVLVMAVLDGRRDLQSLLLERLVARQ</sequence>
<comment type="similarity">
    <text evidence="1">Belongs to the RelE toxin family.</text>
</comment>
<dbReference type="HOGENOM" id="CLU_147162_4_0_6"/>
<dbReference type="OrthoDB" id="9798046at2"/>
<dbReference type="EMBL" id="JH603170">
    <property type="protein sequence ID" value="EIC21152.1"/>
    <property type="molecule type" value="Genomic_DNA"/>
</dbReference>
<dbReference type="RefSeq" id="WP_009151555.1">
    <property type="nucleotide sequence ID" value="NZ_CP121471.1"/>
</dbReference>
<dbReference type="SUPFAM" id="SSF143011">
    <property type="entry name" value="RelE-like"/>
    <property type="match status" value="1"/>
</dbReference>